<dbReference type="SUPFAM" id="SSF57667">
    <property type="entry name" value="beta-beta-alpha zinc fingers"/>
    <property type="match status" value="1"/>
</dbReference>
<evidence type="ECO:0000256" key="3">
    <source>
        <dbReference type="ARBA" id="ARBA00022771"/>
    </source>
</evidence>
<dbReference type="EMBL" id="JAGTJQ010000010">
    <property type="protein sequence ID" value="KAH7021580.1"/>
    <property type="molecule type" value="Genomic_DNA"/>
</dbReference>
<evidence type="ECO:0000259" key="6">
    <source>
        <dbReference type="PROSITE" id="PS50157"/>
    </source>
</evidence>
<keyword evidence="1" id="KW-0479">Metal-binding</keyword>
<dbReference type="Gene3D" id="3.30.160.60">
    <property type="entry name" value="Classic Zinc Finger"/>
    <property type="match status" value="1"/>
</dbReference>
<evidence type="ECO:0000256" key="2">
    <source>
        <dbReference type="ARBA" id="ARBA00022737"/>
    </source>
</evidence>
<dbReference type="InterPro" id="IPR013087">
    <property type="entry name" value="Znf_C2H2_type"/>
</dbReference>
<gene>
    <name evidence="7" type="ORF">B0I36DRAFT_394255</name>
</gene>
<evidence type="ECO:0000313" key="7">
    <source>
        <dbReference type="EMBL" id="KAH7021580.1"/>
    </source>
</evidence>
<evidence type="ECO:0000256" key="1">
    <source>
        <dbReference type="ARBA" id="ARBA00022723"/>
    </source>
</evidence>
<keyword evidence="3 5" id="KW-0863">Zinc-finger</keyword>
<dbReference type="GeneID" id="70191036"/>
<sequence length="231" mass="26244">MRRDASISFEALDYAAEQYVDSKHPNSFCTRCDRAFRSCQARQQHFYASSQHHICVKCPRKPDFLLLQGLDSHLTKVHHYCRPCERGFDKAGDLVKHDVAVHNLCTSCGNYYDSPNNLKNHQLTHLERTVECAGCAGKFVRSSAMVLHLEAGTCPSGCDSDRVDQVAFDCYQSRHYVADEDSDFEYRCRGCDAEFYYISGLLQHAESDACGEGLHPSQPLGKFLQYLRSRI</sequence>
<keyword evidence="8" id="KW-1185">Reference proteome</keyword>
<evidence type="ECO:0000256" key="4">
    <source>
        <dbReference type="ARBA" id="ARBA00022833"/>
    </source>
</evidence>
<feature type="domain" description="C2H2-type" evidence="6">
    <location>
        <begin position="79"/>
        <end position="102"/>
    </location>
</feature>
<dbReference type="PROSITE" id="PS00028">
    <property type="entry name" value="ZINC_FINGER_C2H2_1"/>
    <property type="match status" value="2"/>
</dbReference>
<evidence type="ECO:0000256" key="5">
    <source>
        <dbReference type="PROSITE-ProRule" id="PRU00042"/>
    </source>
</evidence>
<keyword evidence="4" id="KW-0862">Zinc</keyword>
<name>A0A9P9BIH3_9PEZI</name>
<evidence type="ECO:0000313" key="8">
    <source>
        <dbReference type="Proteomes" id="UP000756346"/>
    </source>
</evidence>
<dbReference type="Proteomes" id="UP000756346">
    <property type="component" value="Unassembled WGS sequence"/>
</dbReference>
<dbReference type="SMART" id="SM00355">
    <property type="entry name" value="ZnF_C2H2"/>
    <property type="match status" value="5"/>
</dbReference>
<accession>A0A9P9BIH3</accession>
<dbReference type="RefSeq" id="XP_046007781.1">
    <property type="nucleotide sequence ID" value="XM_046161490.1"/>
</dbReference>
<dbReference type="GO" id="GO:0008270">
    <property type="term" value="F:zinc ion binding"/>
    <property type="evidence" value="ECO:0007669"/>
    <property type="project" value="UniProtKB-KW"/>
</dbReference>
<dbReference type="AlphaFoldDB" id="A0A9P9BIH3"/>
<dbReference type="InterPro" id="IPR036236">
    <property type="entry name" value="Znf_C2H2_sf"/>
</dbReference>
<keyword evidence="2" id="KW-0677">Repeat</keyword>
<comment type="caution">
    <text evidence="7">The sequence shown here is derived from an EMBL/GenBank/DDBJ whole genome shotgun (WGS) entry which is preliminary data.</text>
</comment>
<protein>
    <recommendedName>
        <fullName evidence="6">C2H2-type domain-containing protein</fullName>
    </recommendedName>
</protein>
<dbReference type="PANTHER" id="PTHR24379">
    <property type="entry name" value="KRAB AND ZINC FINGER DOMAIN-CONTAINING"/>
    <property type="match status" value="1"/>
</dbReference>
<dbReference type="PROSITE" id="PS50157">
    <property type="entry name" value="ZINC_FINGER_C2H2_2"/>
    <property type="match status" value="1"/>
</dbReference>
<proteinExistence type="predicted"/>
<dbReference type="PANTHER" id="PTHR24379:SF121">
    <property type="entry name" value="C2H2-TYPE DOMAIN-CONTAINING PROTEIN"/>
    <property type="match status" value="1"/>
</dbReference>
<organism evidence="7 8">
    <name type="scientific">Microdochium trichocladiopsis</name>
    <dbReference type="NCBI Taxonomy" id="1682393"/>
    <lineage>
        <taxon>Eukaryota</taxon>
        <taxon>Fungi</taxon>
        <taxon>Dikarya</taxon>
        <taxon>Ascomycota</taxon>
        <taxon>Pezizomycotina</taxon>
        <taxon>Sordariomycetes</taxon>
        <taxon>Xylariomycetidae</taxon>
        <taxon>Xylariales</taxon>
        <taxon>Microdochiaceae</taxon>
        <taxon>Microdochium</taxon>
    </lineage>
</organism>
<reference evidence="7" key="1">
    <citation type="journal article" date="2021" name="Nat. Commun.">
        <title>Genetic determinants of endophytism in the Arabidopsis root mycobiome.</title>
        <authorList>
            <person name="Mesny F."/>
            <person name="Miyauchi S."/>
            <person name="Thiergart T."/>
            <person name="Pickel B."/>
            <person name="Atanasova L."/>
            <person name="Karlsson M."/>
            <person name="Huettel B."/>
            <person name="Barry K.W."/>
            <person name="Haridas S."/>
            <person name="Chen C."/>
            <person name="Bauer D."/>
            <person name="Andreopoulos W."/>
            <person name="Pangilinan J."/>
            <person name="LaButti K."/>
            <person name="Riley R."/>
            <person name="Lipzen A."/>
            <person name="Clum A."/>
            <person name="Drula E."/>
            <person name="Henrissat B."/>
            <person name="Kohler A."/>
            <person name="Grigoriev I.V."/>
            <person name="Martin F.M."/>
            <person name="Hacquard S."/>
        </authorList>
    </citation>
    <scope>NUCLEOTIDE SEQUENCE</scope>
    <source>
        <strain evidence="7">MPI-CAGE-CH-0230</strain>
    </source>
</reference>
<dbReference type="OrthoDB" id="6105938at2759"/>